<dbReference type="InterPro" id="IPR015421">
    <property type="entry name" value="PyrdxlP-dep_Trfase_major"/>
</dbReference>
<comment type="similarity">
    <text evidence="1">Belongs to the DegT/DnrJ/EryC1 family.</text>
</comment>
<dbReference type="InterPro" id="IPR015424">
    <property type="entry name" value="PyrdxlP-dep_Trfase"/>
</dbReference>
<keyword evidence="2" id="KW-0808">Transferase</keyword>
<organism evidence="2 3">
    <name type="scientific">Tersicoccus solisilvae</name>
    <dbReference type="NCBI Taxonomy" id="1882339"/>
    <lineage>
        <taxon>Bacteria</taxon>
        <taxon>Bacillati</taxon>
        <taxon>Actinomycetota</taxon>
        <taxon>Actinomycetes</taxon>
        <taxon>Micrococcales</taxon>
        <taxon>Micrococcaceae</taxon>
        <taxon>Tersicoccus</taxon>
    </lineage>
</organism>
<dbReference type="PIRSF" id="PIRSF000390">
    <property type="entry name" value="PLP_StrS"/>
    <property type="match status" value="1"/>
</dbReference>
<comment type="caution">
    <text evidence="2">The sequence shown here is derived from an EMBL/GenBank/DDBJ whole genome shotgun (WGS) entry which is preliminary data.</text>
</comment>
<reference evidence="3" key="1">
    <citation type="journal article" date="2019" name="Int. J. Syst. Evol. Microbiol.">
        <title>The Global Catalogue of Microorganisms (GCM) 10K type strain sequencing project: providing services to taxonomists for standard genome sequencing and annotation.</title>
        <authorList>
            <consortium name="The Broad Institute Genomics Platform"/>
            <consortium name="The Broad Institute Genome Sequencing Center for Infectious Disease"/>
            <person name="Wu L."/>
            <person name="Ma J."/>
        </authorList>
    </citation>
    <scope>NUCLEOTIDE SEQUENCE [LARGE SCALE GENOMIC DNA]</scope>
    <source>
        <strain evidence="3">CGMCC 1.15480</strain>
    </source>
</reference>
<dbReference type="Gene3D" id="3.40.640.10">
    <property type="entry name" value="Type I PLP-dependent aspartate aminotransferase-like (Major domain)"/>
    <property type="match status" value="1"/>
</dbReference>
<dbReference type="PANTHER" id="PTHR30244">
    <property type="entry name" value="TRANSAMINASE"/>
    <property type="match status" value="1"/>
</dbReference>
<dbReference type="EMBL" id="BMJI01000005">
    <property type="protein sequence ID" value="GGC87266.1"/>
    <property type="molecule type" value="Genomic_DNA"/>
</dbReference>
<dbReference type="InterPro" id="IPR000653">
    <property type="entry name" value="DegT/StrS_aminotransferase"/>
</dbReference>
<dbReference type="Pfam" id="PF01041">
    <property type="entry name" value="DegT_DnrJ_EryC1"/>
    <property type="match status" value="1"/>
</dbReference>
<dbReference type="InterPro" id="IPR015422">
    <property type="entry name" value="PyrdxlP-dep_Trfase_small"/>
</dbReference>
<protein>
    <submittedName>
        <fullName evidence="2">Pyridoxal phosphate-dependent aminotransferase EpsN</fullName>
    </submittedName>
</protein>
<evidence type="ECO:0000313" key="3">
    <source>
        <dbReference type="Proteomes" id="UP000597761"/>
    </source>
</evidence>
<dbReference type="PANTHER" id="PTHR30244:SF30">
    <property type="entry name" value="BLR5990 PROTEIN"/>
    <property type="match status" value="1"/>
</dbReference>
<dbReference type="Proteomes" id="UP000597761">
    <property type="component" value="Unassembled WGS sequence"/>
</dbReference>
<keyword evidence="3" id="KW-1185">Reference proteome</keyword>
<keyword evidence="1" id="KW-0663">Pyridoxal phosphate</keyword>
<dbReference type="RefSeq" id="WP_188667497.1">
    <property type="nucleotide sequence ID" value="NZ_BMJI01000005.1"/>
</dbReference>
<dbReference type="GO" id="GO:0008483">
    <property type="term" value="F:transaminase activity"/>
    <property type="evidence" value="ECO:0007669"/>
    <property type="project" value="UniProtKB-KW"/>
</dbReference>
<accession>A0ABQ1NYB2</accession>
<gene>
    <name evidence="2" type="primary">epsN</name>
    <name evidence="2" type="ORF">GCM10011512_12740</name>
</gene>
<evidence type="ECO:0000313" key="2">
    <source>
        <dbReference type="EMBL" id="GGC87266.1"/>
    </source>
</evidence>
<sequence>MTERIPLAVPNIGARESELVRDAVDSGFVSSVGHYVADFERAFAEKVGAKHAVACASGTAALHVAMRMVGIRPGDEVAVSDFTFMASSNAASYQFADLLLVDSRADTWGMDLDLLEVELERRSRGGERLPKAIEIVHILGQPADAARAVALGETYGIPVIEDAAEALGAVYTDGPAAGRHVGTVGLMGAFSFNGNKIMTTGGGGMLTTDDDELAARAKHLTTQARLPDRGYLHDEVGFNYRLTNVAAALGVAQLERLDEFVARKREIAQRYTDAFADTAITPPPQVPGTESTFWLYSVLVPDRGRDDESARDELQDFLGVAGIDSRALWRPLHLQPPLKNERVLGGAVGEDVFRRGLSLPCSTTLTDAEQERVIGRVLEWLDRPGD</sequence>
<dbReference type="SUPFAM" id="SSF53383">
    <property type="entry name" value="PLP-dependent transferases"/>
    <property type="match status" value="1"/>
</dbReference>
<evidence type="ECO:0000256" key="1">
    <source>
        <dbReference type="RuleBase" id="RU004508"/>
    </source>
</evidence>
<dbReference type="CDD" id="cd00616">
    <property type="entry name" value="AHBA_syn"/>
    <property type="match status" value="1"/>
</dbReference>
<name>A0ABQ1NYB2_9MICC</name>
<dbReference type="Gene3D" id="3.90.1150.10">
    <property type="entry name" value="Aspartate Aminotransferase, domain 1"/>
    <property type="match status" value="1"/>
</dbReference>
<proteinExistence type="inferred from homology"/>
<keyword evidence="2" id="KW-0032">Aminotransferase</keyword>